<dbReference type="AlphaFoldDB" id="A0A9W8AJ87"/>
<feature type="domain" description="Ubiquitin fusion degradation protein UFD1 N-terminal subdomain 1" evidence="5">
    <location>
        <begin position="40"/>
        <end position="138"/>
    </location>
</feature>
<feature type="domain" description="Ubiquitin fusion degradation protein UFD1 N-terminal subdomain 2" evidence="6">
    <location>
        <begin position="140"/>
        <end position="215"/>
    </location>
</feature>
<comment type="similarity">
    <text evidence="1">Belongs to the UFD1 family.</text>
</comment>
<dbReference type="GO" id="GO:0036503">
    <property type="term" value="P:ERAD pathway"/>
    <property type="evidence" value="ECO:0007669"/>
    <property type="project" value="TreeGrafter"/>
</dbReference>
<evidence type="ECO:0000256" key="4">
    <source>
        <dbReference type="SAM" id="MobiDB-lite"/>
    </source>
</evidence>
<dbReference type="GO" id="GO:0034098">
    <property type="term" value="C:VCP-NPL4-UFD1 AAA ATPase complex"/>
    <property type="evidence" value="ECO:0007669"/>
    <property type="project" value="TreeGrafter"/>
</dbReference>
<organism evidence="7 8">
    <name type="scientific">Tieghemiomyces parasiticus</name>
    <dbReference type="NCBI Taxonomy" id="78921"/>
    <lineage>
        <taxon>Eukaryota</taxon>
        <taxon>Fungi</taxon>
        <taxon>Fungi incertae sedis</taxon>
        <taxon>Zoopagomycota</taxon>
        <taxon>Kickxellomycotina</taxon>
        <taxon>Dimargaritomycetes</taxon>
        <taxon>Dimargaritales</taxon>
        <taxon>Dimargaritaceae</taxon>
        <taxon>Tieghemiomyces</taxon>
    </lineage>
</organism>
<feature type="compositionally biased region" description="Low complexity" evidence="4">
    <location>
        <begin position="241"/>
        <end position="251"/>
    </location>
</feature>
<name>A0A9W8AJ87_9FUNG</name>
<comment type="caution">
    <text evidence="7">The sequence shown here is derived from an EMBL/GenBank/DDBJ whole genome shotgun (WGS) entry which is preliminary data.</text>
</comment>
<dbReference type="PANTHER" id="PTHR12555:SF13">
    <property type="entry name" value="UBIQUITIN RECOGNITION FACTOR IN ER-ASSOCIATED DEGRADATION PROTEIN 1"/>
    <property type="match status" value="1"/>
</dbReference>
<dbReference type="Gene3D" id="2.40.40.50">
    <property type="entry name" value="Ubiquitin fusion degradation protein UFD1, N-terminal domain"/>
    <property type="match status" value="1"/>
</dbReference>
<dbReference type="InterPro" id="IPR055417">
    <property type="entry name" value="UFD1_N1"/>
</dbReference>
<dbReference type="EMBL" id="JANBPT010000006">
    <property type="protein sequence ID" value="KAJ1930493.1"/>
    <property type="molecule type" value="Genomic_DNA"/>
</dbReference>
<keyword evidence="8" id="KW-1185">Reference proteome</keyword>
<evidence type="ECO:0000259" key="6">
    <source>
        <dbReference type="Pfam" id="PF24842"/>
    </source>
</evidence>
<dbReference type="Proteomes" id="UP001150569">
    <property type="component" value="Unassembled WGS sequence"/>
</dbReference>
<evidence type="ECO:0000256" key="1">
    <source>
        <dbReference type="ARBA" id="ARBA00006043"/>
    </source>
</evidence>
<evidence type="ECO:0000256" key="2">
    <source>
        <dbReference type="ARBA" id="ARBA00022786"/>
    </source>
</evidence>
<gene>
    <name evidence="7" type="primary">UFD1_1</name>
    <name evidence="7" type="ORF">IWQ60_000278</name>
</gene>
<protein>
    <recommendedName>
        <fullName evidence="3">Ubiquitin fusion degradation protein 1</fullName>
    </recommendedName>
</protein>
<dbReference type="FunFam" id="2.40.40.50:FF:000001">
    <property type="entry name" value="Ubiquitin fusion degradation protein 1 homolog"/>
    <property type="match status" value="1"/>
</dbReference>
<proteinExistence type="inferred from homology"/>
<dbReference type="GO" id="GO:0031593">
    <property type="term" value="F:polyubiquitin modification-dependent protein binding"/>
    <property type="evidence" value="ECO:0007669"/>
    <property type="project" value="TreeGrafter"/>
</dbReference>
<dbReference type="Gene3D" id="3.10.330.10">
    <property type="match status" value="1"/>
</dbReference>
<dbReference type="GO" id="GO:0006511">
    <property type="term" value="P:ubiquitin-dependent protein catabolic process"/>
    <property type="evidence" value="ECO:0007669"/>
    <property type="project" value="InterPro"/>
</dbReference>
<dbReference type="PANTHER" id="PTHR12555">
    <property type="entry name" value="UBIQUITIN FUSION DEGRADATON PROTEIN 1"/>
    <property type="match status" value="1"/>
</dbReference>
<accession>A0A9W8AJ87</accession>
<dbReference type="InterPro" id="IPR042299">
    <property type="entry name" value="Ufd1-like_Nn"/>
</dbReference>
<dbReference type="OrthoDB" id="422728at2759"/>
<dbReference type="InterPro" id="IPR004854">
    <property type="entry name" value="Ufd1-like"/>
</dbReference>
<evidence type="ECO:0000313" key="7">
    <source>
        <dbReference type="EMBL" id="KAJ1930493.1"/>
    </source>
</evidence>
<evidence type="ECO:0000256" key="3">
    <source>
        <dbReference type="ARBA" id="ARBA00074895"/>
    </source>
</evidence>
<feature type="region of interest" description="Disordered" evidence="4">
    <location>
        <begin position="221"/>
        <end position="279"/>
    </location>
</feature>
<evidence type="ECO:0000313" key="8">
    <source>
        <dbReference type="Proteomes" id="UP001150569"/>
    </source>
</evidence>
<dbReference type="Pfam" id="PF24842">
    <property type="entry name" value="UFD1_N2"/>
    <property type="match status" value="1"/>
</dbReference>
<keyword evidence="2" id="KW-0833">Ubl conjugation pathway</keyword>
<sequence length="348" mass="36862">MSFPYVPMDSDDGFAPPPPPAGGGLGFSSWLSAAPGPQSFEEYFSCYPVVMMRGNERENVSYGGKVILPPSALDKLTRLNIMYPMLFTLENEPAGHHTNAGVLEFTAEEGRAYLPQWMMQTLKLEPGDIAKVNSTQLPLGKFVKIEPQSVDFLDISDPRAVLENALRNFSTLTEGDIITISYNDKQYGIRVLETRPSGRGISIVETDLEVDFAPPVGYVEPTAGRPTGPSMASELNLPDPTATAAATSASAGNPNWQAFQGGGNRLNARGTSSKKAGKQPEFPVSAAASEAASPVIAVPNDGGPAPLNLPFGQLFFDFKVAAAPSPGTAEQSGFAGPGNTLKAKRPKA</sequence>
<evidence type="ECO:0000259" key="5">
    <source>
        <dbReference type="Pfam" id="PF03152"/>
    </source>
</evidence>
<feature type="region of interest" description="Disordered" evidence="4">
    <location>
        <begin position="324"/>
        <end position="348"/>
    </location>
</feature>
<dbReference type="InterPro" id="IPR055418">
    <property type="entry name" value="UFD1_N2"/>
</dbReference>
<reference evidence="7" key="1">
    <citation type="submission" date="2022-07" db="EMBL/GenBank/DDBJ databases">
        <title>Phylogenomic reconstructions and comparative analyses of Kickxellomycotina fungi.</title>
        <authorList>
            <person name="Reynolds N.K."/>
            <person name="Stajich J.E."/>
            <person name="Barry K."/>
            <person name="Grigoriev I.V."/>
            <person name="Crous P."/>
            <person name="Smith M.E."/>
        </authorList>
    </citation>
    <scope>NUCLEOTIDE SEQUENCE</scope>
    <source>
        <strain evidence="7">RSA 861</strain>
    </source>
</reference>
<dbReference type="Pfam" id="PF03152">
    <property type="entry name" value="UFD1_N1"/>
    <property type="match status" value="1"/>
</dbReference>